<dbReference type="OrthoDB" id="7851780at2"/>
<dbReference type="SUPFAM" id="SSF54427">
    <property type="entry name" value="NTF2-like"/>
    <property type="match status" value="1"/>
</dbReference>
<comment type="caution">
    <text evidence="2">The sequence shown here is derived from an EMBL/GenBank/DDBJ whole genome shotgun (WGS) entry which is preliminary data.</text>
</comment>
<protein>
    <recommendedName>
        <fullName evidence="1">SnoaL-like domain-containing protein</fullName>
    </recommendedName>
</protein>
<proteinExistence type="predicted"/>
<dbReference type="Proteomes" id="UP000031057">
    <property type="component" value="Unassembled WGS sequence"/>
</dbReference>
<name>A0A0B1ZPH9_9SPHN</name>
<dbReference type="InterPro" id="IPR032710">
    <property type="entry name" value="NTF2-like_dom_sf"/>
</dbReference>
<keyword evidence="3" id="KW-1185">Reference proteome</keyword>
<evidence type="ECO:0000259" key="1">
    <source>
        <dbReference type="Pfam" id="PF13577"/>
    </source>
</evidence>
<dbReference type="AlphaFoldDB" id="A0A0B1ZPH9"/>
<reference evidence="2 3" key="1">
    <citation type="submission" date="2014-10" db="EMBL/GenBank/DDBJ databases">
        <title>Genome sequence of Novosphingobium malaysiense MUSC 273(T).</title>
        <authorList>
            <person name="Lee L.-H."/>
        </authorList>
    </citation>
    <scope>NUCLEOTIDE SEQUENCE [LARGE SCALE GENOMIC DNA]</scope>
    <source>
        <strain evidence="2 3">MUSC 273</strain>
    </source>
</reference>
<dbReference type="RefSeq" id="WP_039282895.1">
    <property type="nucleotide sequence ID" value="NZ_JTDI01000003.1"/>
</dbReference>
<sequence length="148" mass="17468">MTEVERLLAIEEIKQTKARYFYGLDHRDWDLWRSGVWAPDGRLEVPEADMVVEPLDKIIEWVSASTGDQVSVHHGHMPIIDFVSDDEARVIWAMEDRLYRTAEYPLADGSTYLHGFGHYHETYRRLDCGWRIQSSRLTRLRVETRKTF</sequence>
<organism evidence="2 3">
    <name type="scientific">Novosphingobium malaysiense</name>
    <dbReference type="NCBI Taxonomy" id="1348853"/>
    <lineage>
        <taxon>Bacteria</taxon>
        <taxon>Pseudomonadati</taxon>
        <taxon>Pseudomonadota</taxon>
        <taxon>Alphaproteobacteria</taxon>
        <taxon>Sphingomonadales</taxon>
        <taxon>Sphingomonadaceae</taxon>
        <taxon>Novosphingobium</taxon>
    </lineage>
</organism>
<dbReference type="STRING" id="1348853.LK12_09750"/>
<dbReference type="EMBL" id="JTDI01000003">
    <property type="protein sequence ID" value="KHK91184.1"/>
    <property type="molecule type" value="Genomic_DNA"/>
</dbReference>
<evidence type="ECO:0000313" key="2">
    <source>
        <dbReference type="EMBL" id="KHK91184.1"/>
    </source>
</evidence>
<accession>A0A0B1ZPH9</accession>
<evidence type="ECO:0000313" key="3">
    <source>
        <dbReference type="Proteomes" id="UP000031057"/>
    </source>
</evidence>
<gene>
    <name evidence="2" type="ORF">LK12_09750</name>
</gene>
<feature type="domain" description="SnoaL-like" evidence="1">
    <location>
        <begin position="5"/>
        <end position="135"/>
    </location>
</feature>
<dbReference type="Pfam" id="PF13577">
    <property type="entry name" value="SnoaL_4"/>
    <property type="match status" value="1"/>
</dbReference>
<dbReference type="InterPro" id="IPR037401">
    <property type="entry name" value="SnoaL-like"/>
</dbReference>
<dbReference type="Gene3D" id="3.10.450.50">
    <property type="match status" value="1"/>
</dbReference>